<dbReference type="EMBL" id="CAKOGP040001001">
    <property type="protein sequence ID" value="CAJ1941147.1"/>
    <property type="molecule type" value="Genomic_DNA"/>
</dbReference>
<dbReference type="AlphaFoldDB" id="A0AAD2FI84"/>
<keyword evidence="7" id="KW-1185">Reference proteome</keyword>
<gene>
    <name evidence="6" type="ORF">CYCCA115_LOCUS7376</name>
</gene>
<keyword evidence="5" id="KW-0325">Glycoprotein</keyword>
<dbReference type="GO" id="GO:0005615">
    <property type="term" value="C:extracellular space"/>
    <property type="evidence" value="ECO:0007669"/>
    <property type="project" value="TreeGrafter"/>
</dbReference>
<comment type="caution">
    <text evidence="6">The sequence shown here is derived from an EMBL/GenBank/DDBJ whole genome shotgun (WGS) entry which is preliminary data.</text>
</comment>
<evidence type="ECO:0000256" key="3">
    <source>
        <dbReference type="ARBA" id="ARBA00022525"/>
    </source>
</evidence>
<protein>
    <submittedName>
        <fullName evidence="6">Uncharacterized protein</fullName>
    </submittedName>
</protein>
<reference evidence="6" key="1">
    <citation type="submission" date="2023-08" db="EMBL/GenBank/DDBJ databases">
        <authorList>
            <person name="Audoor S."/>
            <person name="Bilcke G."/>
        </authorList>
    </citation>
    <scope>NUCLEOTIDE SEQUENCE</scope>
</reference>
<dbReference type="Pfam" id="PF05612">
    <property type="entry name" value="Leg1"/>
    <property type="match status" value="1"/>
</dbReference>
<accession>A0AAD2FI84</accession>
<dbReference type="InterPro" id="IPR008499">
    <property type="entry name" value="Leg1"/>
</dbReference>
<keyword evidence="3" id="KW-0964">Secreted</keyword>
<evidence type="ECO:0000256" key="2">
    <source>
        <dbReference type="ARBA" id="ARBA00009122"/>
    </source>
</evidence>
<comment type="subcellular location">
    <subcellularLocation>
        <location evidence="1">Secreted</location>
    </subcellularLocation>
</comment>
<evidence type="ECO:0000256" key="1">
    <source>
        <dbReference type="ARBA" id="ARBA00004613"/>
    </source>
</evidence>
<dbReference type="Proteomes" id="UP001295423">
    <property type="component" value="Unassembled WGS sequence"/>
</dbReference>
<sequence>MCLPTEEIPKQQQQQQQKSKKFELKAWQEGGISSFDQTCYADYWDDETIVPSIPISSSGDTMDPFDFGHRMALGKCLIRNTAGSKSNCWGEKNYSEKHWYWAYLAQLDWQWRTGRLSYSGGSTIAPKTTTNLPTTIISTAAWYGNMNANFSVAAYMGAMKANLVPSIKLDTWRKNIEEDPGFQICVEVWYEFWIGPHAKYLTTMESSAAASQEEQDAETKETLEREALIEVYRALWEAHTDIIHAGVEHNRQEEALLPEPERKFAMGWCHMVELFAAMGYTLLSLEALMVNGAGYLPSQVLLDESVLEHLKKNKPDEYQQTMQVMDLYNATSLQLDSMCGFFRRLTRWEWERQQMPITLKILNKGAVVPKTKLLLRILTKIIIPHPTKSTLMERSLFAAAAAVATGALFMKQSAK</sequence>
<evidence type="ECO:0000313" key="7">
    <source>
        <dbReference type="Proteomes" id="UP001295423"/>
    </source>
</evidence>
<keyword evidence="4" id="KW-0732">Signal</keyword>
<comment type="similarity">
    <text evidence="2">Belongs to the LEG1 family.</text>
</comment>
<organism evidence="6 7">
    <name type="scientific">Cylindrotheca closterium</name>
    <dbReference type="NCBI Taxonomy" id="2856"/>
    <lineage>
        <taxon>Eukaryota</taxon>
        <taxon>Sar</taxon>
        <taxon>Stramenopiles</taxon>
        <taxon>Ochrophyta</taxon>
        <taxon>Bacillariophyta</taxon>
        <taxon>Bacillariophyceae</taxon>
        <taxon>Bacillariophycidae</taxon>
        <taxon>Bacillariales</taxon>
        <taxon>Bacillariaceae</taxon>
        <taxon>Cylindrotheca</taxon>
    </lineage>
</organism>
<name>A0AAD2FI84_9STRA</name>
<dbReference type="PANTHER" id="PTHR18820">
    <property type="entry name" value="LEG1"/>
    <property type="match status" value="1"/>
</dbReference>
<proteinExistence type="inferred from homology"/>
<dbReference type="PANTHER" id="PTHR18820:SF1">
    <property type="entry name" value="PROTEIN LEG1 HOMOLOG"/>
    <property type="match status" value="1"/>
</dbReference>
<evidence type="ECO:0000313" key="6">
    <source>
        <dbReference type="EMBL" id="CAJ1941147.1"/>
    </source>
</evidence>
<evidence type="ECO:0000256" key="5">
    <source>
        <dbReference type="ARBA" id="ARBA00023180"/>
    </source>
</evidence>
<evidence type="ECO:0000256" key="4">
    <source>
        <dbReference type="ARBA" id="ARBA00022729"/>
    </source>
</evidence>